<evidence type="ECO:0000256" key="7">
    <source>
        <dbReference type="ARBA" id="ARBA00022882"/>
    </source>
</evidence>
<evidence type="ECO:0000256" key="8">
    <source>
        <dbReference type="ARBA" id="ARBA00022989"/>
    </source>
</evidence>
<dbReference type="InterPro" id="IPR005821">
    <property type="entry name" value="Ion_trans_dom"/>
</dbReference>
<dbReference type="SUPFAM" id="SSF81324">
    <property type="entry name" value="Voltage-gated potassium channels"/>
    <property type="match status" value="1"/>
</dbReference>
<feature type="domain" description="Ion transport" evidence="14">
    <location>
        <begin position="73"/>
        <end position="160"/>
    </location>
</feature>
<evidence type="ECO:0000256" key="12">
    <source>
        <dbReference type="SAM" id="MobiDB-lite"/>
    </source>
</evidence>
<protein>
    <submittedName>
        <fullName evidence="15">Voltage-gated calcium channel-like protein</fullName>
    </submittedName>
</protein>
<dbReference type="VEuPathDB" id="VectorBase:LDEU000034"/>
<feature type="compositionally biased region" description="Acidic residues" evidence="12">
    <location>
        <begin position="1"/>
        <end position="31"/>
    </location>
</feature>
<feature type="transmembrane region" description="Helical" evidence="13">
    <location>
        <begin position="70"/>
        <end position="93"/>
    </location>
</feature>
<gene>
    <name evidence="15" type="ORF">B4U80_09023</name>
</gene>
<keyword evidence="3" id="KW-0109">Calcium transport</keyword>
<dbReference type="PANTHER" id="PTHR45628:SF1">
    <property type="entry name" value="VOLTAGE-DEPENDENT CALCIUM CHANNEL TYPE D SUBUNIT ALPHA-1"/>
    <property type="match status" value="1"/>
</dbReference>
<keyword evidence="5 13" id="KW-0812">Transmembrane</keyword>
<feature type="transmembrane region" description="Helical" evidence="13">
    <location>
        <begin position="145"/>
        <end position="164"/>
    </location>
</feature>
<dbReference type="AlphaFoldDB" id="A0A443SWU8"/>
<keyword evidence="10 13" id="KW-0472">Membrane</keyword>
<dbReference type="InterPro" id="IPR027359">
    <property type="entry name" value="Volt_channel_dom_sf"/>
</dbReference>
<comment type="subcellular location">
    <subcellularLocation>
        <location evidence="1">Membrane</location>
        <topology evidence="1">Multi-pass membrane protein</topology>
    </subcellularLocation>
</comment>
<evidence type="ECO:0000313" key="16">
    <source>
        <dbReference type="Proteomes" id="UP000288716"/>
    </source>
</evidence>
<dbReference type="GO" id="GO:0098703">
    <property type="term" value="P:calcium ion import across plasma membrane"/>
    <property type="evidence" value="ECO:0007669"/>
    <property type="project" value="TreeGrafter"/>
</dbReference>
<feature type="region of interest" description="Disordered" evidence="12">
    <location>
        <begin position="1"/>
        <end position="39"/>
    </location>
</feature>
<dbReference type="GO" id="GO:0008331">
    <property type="term" value="F:high voltage-gated calcium channel activity"/>
    <property type="evidence" value="ECO:0007669"/>
    <property type="project" value="TreeGrafter"/>
</dbReference>
<dbReference type="EMBL" id="NCKV01000004">
    <property type="protein sequence ID" value="RWS32012.1"/>
    <property type="molecule type" value="Genomic_DNA"/>
</dbReference>
<evidence type="ECO:0000256" key="9">
    <source>
        <dbReference type="ARBA" id="ARBA00023065"/>
    </source>
</evidence>
<reference evidence="15 16" key="1">
    <citation type="journal article" date="2018" name="Gigascience">
        <title>Genomes of trombidid mites reveal novel predicted allergens and laterally-transferred genes associated with secondary metabolism.</title>
        <authorList>
            <person name="Dong X."/>
            <person name="Chaisiri K."/>
            <person name="Xia D."/>
            <person name="Armstrong S.D."/>
            <person name="Fang Y."/>
            <person name="Donnelly M.J."/>
            <person name="Kadowaki T."/>
            <person name="McGarry J.W."/>
            <person name="Darby A.C."/>
            <person name="Makepeace B.L."/>
        </authorList>
    </citation>
    <scope>NUCLEOTIDE SEQUENCE [LARGE SCALE GENOMIC DNA]</scope>
    <source>
        <strain evidence="15">UoL-UT</strain>
    </source>
</reference>
<keyword evidence="11" id="KW-0407">Ion channel</keyword>
<evidence type="ECO:0000256" key="2">
    <source>
        <dbReference type="ARBA" id="ARBA00022448"/>
    </source>
</evidence>
<comment type="caution">
    <text evidence="15">The sequence shown here is derived from an EMBL/GenBank/DDBJ whole genome shotgun (WGS) entry which is preliminary data.</text>
</comment>
<evidence type="ECO:0000256" key="4">
    <source>
        <dbReference type="ARBA" id="ARBA00022673"/>
    </source>
</evidence>
<organism evidence="15 16">
    <name type="scientific">Leptotrombidium deliense</name>
    <dbReference type="NCBI Taxonomy" id="299467"/>
    <lineage>
        <taxon>Eukaryota</taxon>
        <taxon>Metazoa</taxon>
        <taxon>Ecdysozoa</taxon>
        <taxon>Arthropoda</taxon>
        <taxon>Chelicerata</taxon>
        <taxon>Arachnida</taxon>
        <taxon>Acari</taxon>
        <taxon>Acariformes</taxon>
        <taxon>Trombidiformes</taxon>
        <taxon>Prostigmata</taxon>
        <taxon>Anystina</taxon>
        <taxon>Parasitengona</taxon>
        <taxon>Trombiculoidea</taxon>
        <taxon>Trombiculidae</taxon>
        <taxon>Leptotrombidium</taxon>
    </lineage>
</organism>
<evidence type="ECO:0000256" key="11">
    <source>
        <dbReference type="ARBA" id="ARBA00023303"/>
    </source>
</evidence>
<dbReference type="GO" id="GO:0005891">
    <property type="term" value="C:voltage-gated calcium channel complex"/>
    <property type="evidence" value="ECO:0007669"/>
    <property type="project" value="TreeGrafter"/>
</dbReference>
<keyword evidence="9" id="KW-0406">Ion transport</keyword>
<evidence type="ECO:0000313" key="15">
    <source>
        <dbReference type="EMBL" id="RWS32012.1"/>
    </source>
</evidence>
<proteinExistence type="predicted"/>
<evidence type="ECO:0000256" key="3">
    <source>
        <dbReference type="ARBA" id="ARBA00022568"/>
    </source>
</evidence>
<dbReference type="PANTHER" id="PTHR45628">
    <property type="entry name" value="VOLTAGE-DEPENDENT CALCIUM CHANNEL TYPE A SUBUNIT ALPHA-1"/>
    <property type="match status" value="1"/>
</dbReference>
<evidence type="ECO:0000256" key="6">
    <source>
        <dbReference type="ARBA" id="ARBA00022837"/>
    </source>
</evidence>
<keyword evidence="16" id="KW-1185">Reference proteome</keyword>
<name>A0A443SWU8_9ACAR</name>
<accession>A0A443SWU8</accession>
<evidence type="ECO:0000256" key="10">
    <source>
        <dbReference type="ARBA" id="ARBA00023136"/>
    </source>
</evidence>
<sequence>MITEIDEMYDEEAEESLDGHEDENENENEEQEAQKRIPEEVPTKVKPIPKYSSLFIFSPTNKIRVFCNKIICHSYFGNIILVCIMISSGMLAAEDPLDRDPYRKDLLEKFDKFFTIVFVIEIILKVIVYGAILHKGSFCREGFNILDIVVVCCGLLSFLNTYVVNHRSARF</sequence>
<dbReference type="Proteomes" id="UP000288716">
    <property type="component" value="Unassembled WGS sequence"/>
</dbReference>
<keyword evidence="7" id="KW-0851">Voltage-gated channel</keyword>
<dbReference type="Gene3D" id="1.20.120.350">
    <property type="entry name" value="Voltage-gated potassium channels. Chain C"/>
    <property type="match status" value="1"/>
</dbReference>
<keyword evidence="4" id="KW-0107">Calcium channel</keyword>
<evidence type="ECO:0000256" key="1">
    <source>
        <dbReference type="ARBA" id="ARBA00004141"/>
    </source>
</evidence>
<keyword evidence="6" id="KW-0106">Calcium</keyword>
<keyword evidence="2" id="KW-0813">Transport</keyword>
<evidence type="ECO:0000259" key="14">
    <source>
        <dbReference type="Pfam" id="PF00520"/>
    </source>
</evidence>
<keyword evidence="8 13" id="KW-1133">Transmembrane helix</keyword>
<dbReference type="Pfam" id="PF00520">
    <property type="entry name" value="Ion_trans"/>
    <property type="match status" value="1"/>
</dbReference>
<dbReference type="InterPro" id="IPR050599">
    <property type="entry name" value="VDCC_alpha-1_subunit"/>
</dbReference>
<evidence type="ECO:0000256" key="5">
    <source>
        <dbReference type="ARBA" id="ARBA00022692"/>
    </source>
</evidence>
<dbReference type="STRING" id="299467.A0A443SWU8"/>
<feature type="transmembrane region" description="Helical" evidence="13">
    <location>
        <begin position="113"/>
        <end position="133"/>
    </location>
</feature>
<evidence type="ECO:0000256" key="13">
    <source>
        <dbReference type="SAM" id="Phobius"/>
    </source>
</evidence>
<dbReference type="OrthoDB" id="431720at2759"/>